<proteinExistence type="predicted"/>
<protein>
    <submittedName>
        <fullName evidence="2">Uncharacterized protein</fullName>
    </submittedName>
</protein>
<feature type="transmembrane region" description="Helical" evidence="1">
    <location>
        <begin position="60"/>
        <end position="82"/>
    </location>
</feature>
<keyword evidence="1" id="KW-0812">Transmembrane</keyword>
<evidence type="ECO:0000313" key="2">
    <source>
        <dbReference type="EMBL" id="TNC71543.1"/>
    </source>
</evidence>
<evidence type="ECO:0000256" key="1">
    <source>
        <dbReference type="SAM" id="Phobius"/>
    </source>
</evidence>
<keyword evidence="1" id="KW-1133">Transmembrane helix</keyword>
<sequence length="249" mass="25965">MATRLGPHPPKKGWALRWTRQAASLLLATPMAFLALATAILTLGALGEAARHLLWGPGEIAAAGVLTALAILPAVTVSNLILMADGRGRRSLTEIWDIARPLLLPALALAGAQALMNALLPGGPAPVDANLPETWRVAQTGLALYAEAAALLAVLNVFWLGSAAALGLRPAEAWTLQELLSRREASLFLTLLLMTLALGKVLAVLHPLLGLVLLLAYQTWNYVAGREVLGGLDGNGTPETSPAARAQAA</sequence>
<gene>
    <name evidence="2" type="ORF">FHG71_11435</name>
</gene>
<evidence type="ECO:0000313" key="3">
    <source>
        <dbReference type="Proteomes" id="UP000305709"/>
    </source>
</evidence>
<dbReference type="Proteomes" id="UP000305709">
    <property type="component" value="Unassembled WGS sequence"/>
</dbReference>
<organism evidence="2 3">
    <name type="scientific">Rubellimicrobium roseum</name>
    <dbReference type="NCBI Taxonomy" id="687525"/>
    <lineage>
        <taxon>Bacteria</taxon>
        <taxon>Pseudomonadati</taxon>
        <taxon>Pseudomonadota</taxon>
        <taxon>Alphaproteobacteria</taxon>
        <taxon>Rhodobacterales</taxon>
        <taxon>Roseobacteraceae</taxon>
        <taxon>Rubellimicrobium</taxon>
    </lineage>
</organism>
<accession>A0A5C4NA83</accession>
<dbReference type="RefSeq" id="WP_139081807.1">
    <property type="nucleotide sequence ID" value="NZ_VDFV01000013.1"/>
</dbReference>
<name>A0A5C4NA83_9RHOB</name>
<dbReference type="EMBL" id="VDFV01000013">
    <property type="protein sequence ID" value="TNC71543.1"/>
    <property type="molecule type" value="Genomic_DNA"/>
</dbReference>
<feature type="transmembrane region" description="Helical" evidence="1">
    <location>
        <begin position="102"/>
        <end position="122"/>
    </location>
</feature>
<comment type="caution">
    <text evidence="2">The sequence shown here is derived from an EMBL/GenBank/DDBJ whole genome shotgun (WGS) entry which is preliminary data.</text>
</comment>
<feature type="transmembrane region" description="Helical" evidence="1">
    <location>
        <begin position="142"/>
        <end position="166"/>
    </location>
</feature>
<dbReference type="AlphaFoldDB" id="A0A5C4NA83"/>
<feature type="transmembrane region" description="Helical" evidence="1">
    <location>
        <begin position="187"/>
        <end position="217"/>
    </location>
</feature>
<reference evidence="2 3" key="1">
    <citation type="submission" date="2019-06" db="EMBL/GenBank/DDBJ databases">
        <authorList>
            <person name="Jiang L."/>
        </authorList>
    </citation>
    <scope>NUCLEOTIDE SEQUENCE [LARGE SCALE GENOMIC DNA]</scope>
    <source>
        <strain evidence="2 3">YIM 48858</strain>
    </source>
</reference>
<keyword evidence="1" id="KW-0472">Membrane</keyword>
<keyword evidence="3" id="KW-1185">Reference proteome</keyword>
<feature type="transmembrane region" description="Helical" evidence="1">
    <location>
        <begin position="21"/>
        <end position="40"/>
    </location>
</feature>